<organism evidence="1 2">
    <name type="scientific">Scleroderma citrinum Foug A</name>
    <dbReference type="NCBI Taxonomy" id="1036808"/>
    <lineage>
        <taxon>Eukaryota</taxon>
        <taxon>Fungi</taxon>
        <taxon>Dikarya</taxon>
        <taxon>Basidiomycota</taxon>
        <taxon>Agaricomycotina</taxon>
        <taxon>Agaricomycetes</taxon>
        <taxon>Agaricomycetidae</taxon>
        <taxon>Boletales</taxon>
        <taxon>Sclerodermatineae</taxon>
        <taxon>Sclerodermataceae</taxon>
        <taxon>Scleroderma</taxon>
    </lineage>
</organism>
<proteinExistence type="predicted"/>
<sequence>MTVSNLPRQAPCGQGLAAPCMRWGGCFDVAELKGGEMPGKCAKLSSARSDSSDEGKAGCNRSLGLFHF</sequence>
<reference evidence="1 2" key="1">
    <citation type="submission" date="2014-04" db="EMBL/GenBank/DDBJ databases">
        <authorList>
            <consortium name="DOE Joint Genome Institute"/>
            <person name="Kuo A."/>
            <person name="Kohler A."/>
            <person name="Nagy L.G."/>
            <person name="Floudas D."/>
            <person name="Copeland A."/>
            <person name="Barry K.W."/>
            <person name="Cichocki N."/>
            <person name="Veneault-Fourrey C."/>
            <person name="LaButti K."/>
            <person name="Lindquist E.A."/>
            <person name="Lipzen A."/>
            <person name="Lundell T."/>
            <person name="Morin E."/>
            <person name="Murat C."/>
            <person name="Sun H."/>
            <person name="Tunlid A."/>
            <person name="Henrissat B."/>
            <person name="Grigoriev I.V."/>
            <person name="Hibbett D.S."/>
            <person name="Martin F."/>
            <person name="Nordberg H.P."/>
            <person name="Cantor M.N."/>
            <person name="Hua S.X."/>
        </authorList>
    </citation>
    <scope>NUCLEOTIDE SEQUENCE [LARGE SCALE GENOMIC DNA]</scope>
    <source>
        <strain evidence="1 2">Foug A</strain>
    </source>
</reference>
<dbReference type="AlphaFoldDB" id="A0A0C3AYY2"/>
<accession>A0A0C3AYY2</accession>
<evidence type="ECO:0000313" key="1">
    <source>
        <dbReference type="EMBL" id="KIM70192.1"/>
    </source>
</evidence>
<name>A0A0C3AYY2_9AGAM</name>
<reference evidence="2" key="2">
    <citation type="submission" date="2015-01" db="EMBL/GenBank/DDBJ databases">
        <title>Evolutionary Origins and Diversification of the Mycorrhizal Mutualists.</title>
        <authorList>
            <consortium name="DOE Joint Genome Institute"/>
            <consortium name="Mycorrhizal Genomics Consortium"/>
            <person name="Kohler A."/>
            <person name="Kuo A."/>
            <person name="Nagy L.G."/>
            <person name="Floudas D."/>
            <person name="Copeland A."/>
            <person name="Barry K.W."/>
            <person name="Cichocki N."/>
            <person name="Veneault-Fourrey C."/>
            <person name="LaButti K."/>
            <person name="Lindquist E.A."/>
            <person name="Lipzen A."/>
            <person name="Lundell T."/>
            <person name="Morin E."/>
            <person name="Murat C."/>
            <person name="Riley R."/>
            <person name="Ohm R."/>
            <person name="Sun H."/>
            <person name="Tunlid A."/>
            <person name="Henrissat B."/>
            <person name="Grigoriev I.V."/>
            <person name="Hibbett D.S."/>
            <person name="Martin F."/>
        </authorList>
    </citation>
    <scope>NUCLEOTIDE SEQUENCE [LARGE SCALE GENOMIC DNA]</scope>
    <source>
        <strain evidence="2">Foug A</strain>
    </source>
</reference>
<dbReference type="HOGENOM" id="CLU_2795435_0_0_1"/>
<evidence type="ECO:0000313" key="2">
    <source>
        <dbReference type="Proteomes" id="UP000053989"/>
    </source>
</evidence>
<dbReference type="Proteomes" id="UP000053989">
    <property type="component" value="Unassembled WGS sequence"/>
</dbReference>
<protein>
    <submittedName>
        <fullName evidence="1">Uncharacterized protein</fullName>
    </submittedName>
</protein>
<keyword evidence="2" id="KW-1185">Reference proteome</keyword>
<gene>
    <name evidence="1" type="ORF">SCLCIDRAFT_1207484</name>
</gene>
<dbReference type="InParanoid" id="A0A0C3AYY2"/>
<dbReference type="EMBL" id="KN822005">
    <property type="protein sequence ID" value="KIM70192.1"/>
    <property type="molecule type" value="Genomic_DNA"/>
</dbReference>